<feature type="region of interest" description="Disordered" evidence="1">
    <location>
        <begin position="100"/>
        <end position="248"/>
    </location>
</feature>
<feature type="compositionally biased region" description="Low complexity" evidence="1">
    <location>
        <begin position="142"/>
        <end position="170"/>
    </location>
</feature>
<gene>
    <name evidence="2" type="ORF">mMyoMyo1_010226</name>
</gene>
<proteinExistence type="predicted"/>
<keyword evidence="3" id="KW-1185">Reference proteome</keyword>
<name>A0A7J7RS94_MYOMY</name>
<dbReference type="AlphaFoldDB" id="A0A7J7RS94"/>
<evidence type="ECO:0000313" key="2">
    <source>
        <dbReference type="EMBL" id="KAF6278897.1"/>
    </source>
</evidence>
<evidence type="ECO:0000313" key="3">
    <source>
        <dbReference type="Proteomes" id="UP000527355"/>
    </source>
</evidence>
<dbReference type="EMBL" id="JABWUV010000023">
    <property type="protein sequence ID" value="KAF6278897.1"/>
    <property type="molecule type" value="Genomic_DNA"/>
</dbReference>
<comment type="caution">
    <text evidence="2">The sequence shown here is derived from an EMBL/GenBank/DDBJ whole genome shotgun (WGS) entry which is preliminary data.</text>
</comment>
<evidence type="ECO:0000256" key="1">
    <source>
        <dbReference type="SAM" id="MobiDB-lite"/>
    </source>
</evidence>
<dbReference type="Proteomes" id="UP000527355">
    <property type="component" value="Unassembled WGS sequence"/>
</dbReference>
<reference evidence="2 3" key="1">
    <citation type="journal article" date="2020" name="Nature">
        <title>Six reference-quality genomes reveal evolution of bat adaptations.</title>
        <authorList>
            <person name="Jebb D."/>
            <person name="Huang Z."/>
            <person name="Pippel M."/>
            <person name="Hughes G.M."/>
            <person name="Lavrichenko K."/>
            <person name="Devanna P."/>
            <person name="Winkler S."/>
            <person name="Jermiin L.S."/>
            <person name="Skirmuntt E.C."/>
            <person name="Katzourakis A."/>
            <person name="Burkitt-Gray L."/>
            <person name="Ray D.A."/>
            <person name="Sullivan K.A.M."/>
            <person name="Roscito J.G."/>
            <person name="Kirilenko B.M."/>
            <person name="Davalos L.M."/>
            <person name="Corthals A.P."/>
            <person name="Power M.L."/>
            <person name="Jones G."/>
            <person name="Ransome R.D."/>
            <person name="Dechmann D.K.N."/>
            <person name="Locatelli A.G."/>
            <person name="Puechmaille S.J."/>
            <person name="Fedrigo O."/>
            <person name="Jarvis E.D."/>
            <person name="Hiller M."/>
            <person name="Vernes S.C."/>
            <person name="Myers E.W."/>
            <person name="Teeling E.C."/>
        </authorList>
    </citation>
    <scope>NUCLEOTIDE SEQUENCE [LARGE SCALE GENOMIC DNA]</scope>
    <source>
        <strain evidence="2">MMyoMyo1</strain>
        <tissue evidence="2">Flight muscle</tissue>
    </source>
</reference>
<accession>A0A7J7RS94</accession>
<organism evidence="2 3">
    <name type="scientific">Myotis myotis</name>
    <name type="common">Greater mouse-eared bat</name>
    <name type="synonym">Vespertilio myotis</name>
    <dbReference type="NCBI Taxonomy" id="51298"/>
    <lineage>
        <taxon>Eukaryota</taxon>
        <taxon>Metazoa</taxon>
        <taxon>Chordata</taxon>
        <taxon>Craniata</taxon>
        <taxon>Vertebrata</taxon>
        <taxon>Euteleostomi</taxon>
        <taxon>Mammalia</taxon>
        <taxon>Eutheria</taxon>
        <taxon>Laurasiatheria</taxon>
        <taxon>Chiroptera</taxon>
        <taxon>Yangochiroptera</taxon>
        <taxon>Vespertilionidae</taxon>
        <taxon>Myotis</taxon>
    </lineage>
</organism>
<sequence>MSFLRGGGGEKMGFTANAGLPFQPVSRGANEVSKVREAAGEKEEFLVELPTGKTLGRNWLVCFGRRHAFTSQVRCQIPGQWVPPTPFSAVHLRRRVGAWRRPLPWPGHPSSRGQKARMRGPRSSPPPSGQRMEGSSFPSQRPLPGAAALGALPGPVPGAHARPGARPPVHVAAAPSPGLRSAGRSGLETRSSKAAAMKGPRPRSSRDTVAANETEKGCRFGPNLSVTAGDAEDTEDRPEGVTPGPQLG</sequence>
<protein>
    <submittedName>
        <fullName evidence="2">Uncharacterized protein</fullName>
    </submittedName>
</protein>